<feature type="region of interest" description="Disordered" evidence="1">
    <location>
        <begin position="1"/>
        <end position="48"/>
    </location>
</feature>
<reference evidence="2" key="1">
    <citation type="submission" date="2023-11" db="EMBL/GenBank/DDBJ databases">
        <title>Genome assemblies of two species of porcelain crab, Petrolisthes cinctipes and Petrolisthes manimaculis (Anomura: Porcellanidae).</title>
        <authorList>
            <person name="Angst P."/>
        </authorList>
    </citation>
    <scope>NUCLEOTIDE SEQUENCE</scope>
    <source>
        <strain evidence="2">PB745_02</strain>
        <tissue evidence="2">Gill</tissue>
    </source>
</reference>
<dbReference type="Proteomes" id="UP001292094">
    <property type="component" value="Unassembled WGS sequence"/>
</dbReference>
<dbReference type="AlphaFoldDB" id="A0AAE1PWT1"/>
<name>A0AAE1PWT1_9EUCA</name>
<sequence>MDDAGRDHKKSEVRDNTRCQGRKSTRKGRHEKKARKDDKVTQLTLSHLKNTTPTSANLTFSCTASAHLALSPPPCPGLTSVLLA</sequence>
<feature type="compositionally biased region" description="Basic and acidic residues" evidence="1">
    <location>
        <begin position="1"/>
        <end position="17"/>
    </location>
</feature>
<proteinExistence type="predicted"/>
<evidence type="ECO:0000313" key="3">
    <source>
        <dbReference type="Proteomes" id="UP001292094"/>
    </source>
</evidence>
<dbReference type="EMBL" id="JAWZYT010001113">
    <property type="protein sequence ID" value="KAK4315491.1"/>
    <property type="molecule type" value="Genomic_DNA"/>
</dbReference>
<keyword evidence="3" id="KW-1185">Reference proteome</keyword>
<feature type="compositionally biased region" description="Basic residues" evidence="1">
    <location>
        <begin position="20"/>
        <end position="33"/>
    </location>
</feature>
<evidence type="ECO:0000313" key="2">
    <source>
        <dbReference type="EMBL" id="KAK4315491.1"/>
    </source>
</evidence>
<protein>
    <submittedName>
        <fullName evidence="2">Uncharacterized protein</fullName>
    </submittedName>
</protein>
<organism evidence="2 3">
    <name type="scientific">Petrolisthes manimaculis</name>
    <dbReference type="NCBI Taxonomy" id="1843537"/>
    <lineage>
        <taxon>Eukaryota</taxon>
        <taxon>Metazoa</taxon>
        <taxon>Ecdysozoa</taxon>
        <taxon>Arthropoda</taxon>
        <taxon>Crustacea</taxon>
        <taxon>Multicrustacea</taxon>
        <taxon>Malacostraca</taxon>
        <taxon>Eumalacostraca</taxon>
        <taxon>Eucarida</taxon>
        <taxon>Decapoda</taxon>
        <taxon>Pleocyemata</taxon>
        <taxon>Anomura</taxon>
        <taxon>Galatheoidea</taxon>
        <taxon>Porcellanidae</taxon>
        <taxon>Petrolisthes</taxon>
    </lineage>
</organism>
<accession>A0AAE1PWT1</accession>
<evidence type="ECO:0000256" key="1">
    <source>
        <dbReference type="SAM" id="MobiDB-lite"/>
    </source>
</evidence>
<gene>
    <name evidence="2" type="ORF">Pmani_013278</name>
</gene>
<comment type="caution">
    <text evidence="2">The sequence shown here is derived from an EMBL/GenBank/DDBJ whole genome shotgun (WGS) entry which is preliminary data.</text>
</comment>